<evidence type="ECO:0000313" key="4">
    <source>
        <dbReference type="Proteomes" id="UP000635071"/>
    </source>
</evidence>
<comment type="caution">
    <text evidence="3">The sequence shown here is derived from an EMBL/GenBank/DDBJ whole genome shotgun (WGS) entry which is preliminary data.</text>
</comment>
<dbReference type="EMBL" id="BMJM01000013">
    <property type="protein sequence ID" value="GGE20057.1"/>
    <property type="molecule type" value="Genomic_DNA"/>
</dbReference>
<dbReference type="InterPro" id="IPR025235">
    <property type="entry name" value="DUF4178"/>
</dbReference>
<feature type="domain" description="DUF4178" evidence="2">
    <location>
        <begin position="64"/>
        <end position="188"/>
    </location>
</feature>
<name>A0A917A1D4_9SPHN</name>
<evidence type="ECO:0000256" key="1">
    <source>
        <dbReference type="SAM" id="Phobius"/>
    </source>
</evidence>
<accession>A0A917A1D4</accession>
<keyword evidence="1" id="KW-0812">Transmembrane</keyword>
<keyword evidence="1" id="KW-0472">Membrane</keyword>
<reference evidence="3" key="2">
    <citation type="submission" date="2020-09" db="EMBL/GenBank/DDBJ databases">
        <authorList>
            <person name="Sun Q."/>
            <person name="Zhou Y."/>
        </authorList>
    </citation>
    <scope>NUCLEOTIDE SEQUENCE</scope>
    <source>
        <strain evidence="3">CGMCC 1.15519</strain>
    </source>
</reference>
<sequence>MKDDPGAPRALTCPNCGAPIIVRAAGLTVSVICGNCGSTLDAADPVLTLIERSNAALARPLIPLGSRGSLDGIEWEVVGYLERSGDDVEWEEYLLFNPWSGYRFLIHVEGNWRLGQALDRLPRLDGGTALLDGDAYRGSDPYNARVDFVVGEFYWRVSVGETVAATDYSAGGTSLSREDNAQESSWTQLKDLPPGTVGKAFGLTPPLGAGKTANTAWRDFVHSLIIAAIGFAALLVVLVAAPASQLIAQDTLLLEPEGPAITRVIGPVEIQRRSSAVEVRATTEVENAWVDLGYALVERRTQQRFEASATAEYYSGSDADGNWSEGDKRPASLFASIPRGSYDLVVEARAKQWGGSFGGSQPSVAVTIGIVRDTGFGGLFLFAAIMLAIGPAWRAWRLYSSGAGPDRDTTW</sequence>
<proteinExistence type="predicted"/>
<keyword evidence="4" id="KW-1185">Reference proteome</keyword>
<dbReference type="AlphaFoldDB" id="A0A917A1D4"/>
<gene>
    <name evidence="3" type="ORF">GCM10011529_28340</name>
</gene>
<feature type="transmembrane region" description="Helical" evidence="1">
    <location>
        <begin position="220"/>
        <end position="241"/>
    </location>
</feature>
<protein>
    <recommendedName>
        <fullName evidence="2">DUF4178 domain-containing protein</fullName>
    </recommendedName>
</protein>
<keyword evidence="1" id="KW-1133">Transmembrane helix</keyword>
<reference evidence="3" key="1">
    <citation type="journal article" date="2014" name="Int. J. Syst. Evol. Microbiol.">
        <title>Complete genome sequence of Corynebacterium casei LMG S-19264T (=DSM 44701T), isolated from a smear-ripened cheese.</title>
        <authorList>
            <consortium name="US DOE Joint Genome Institute (JGI-PGF)"/>
            <person name="Walter F."/>
            <person name="Albersmeier A."/>
            <person name="Kalinowski J."/>
            <person name="Ruckert C."/>
        </authorList>
    </citation>
    <scope>NUCLEOTIDE SEQUENCE</scope>
    <source>
        <strain evidence="3">CGMCC 1.15519</strain>
    </source>
</reference>
<dbReference type="Pfam" id="PF13785">
    <property type="entry name" value="DUF4178"/>
    <property type="match status" value="1"/>
</dbReference>
<organism evidence="3 4">
    <name type="scientific">Sandarakinorhabdus glacialis</name>
    <dbReference type="NCBI Taxonomy" id="1614636"/>
    <lineage>
        <taxon>Bacteria</taxon>
        <taxon>Pseudomonadati</taxon>
        <taxon>Pseudomonadota</taxon>
        <taxon>Alphaproteobacteria</taxon>
        <taxon>Sphingomonadales</taxon>
        <taxon>Sphingosinicellaceae</taxon>
        <taxon>Sandarakinorhabdus</taxon>
    </lineage>
</organism>
<dbReference type="Proteomes" id="UP000635071">
    <property type="component" value="Unassembled WGS sequence"/>
</dbReference>
<evidence type="ECO:0000259" key="2">
    <source>
        <dbReference type="Pfam" id="PF13785"/>
    </source>
</evidence>
<evidence type="ECO:0000313" key="3">
    <source>
        <dbReference type="EMBL" id="GGE20057.1"/>
    </source>
</evidence>
<dbReference type="RefSeq" id="WP_188763872.1">
    <property type="nucleotide sequence ID" value="NZ_BMJM01000013.1"/>
</dbReference>
<feature type="transmembrane region" description="Helical" evidence="1">
    <location>
        <begin position="376"/>
        <end position="396"/>
    </location>
</feature>